<dbReference type="Proteomes" id="UP001250214">
    <property type="component" value="Unassembled WGS sequence"/>
</dbReference>
<evidence type="ECO:0000256" key="1">
    <source>
        <dbReference type="SAM" id="MobiDB-lite"/>
    </source>
</evidence>
<gene>
    <name evidence="2" type="ORF">RIF23_01460</name>
</gene>
<dbReference type="EMBL" id="JAVLVT010000001">
    <property type="protein sequence ID" value="MDS1268955.1"/>
    <property type="molecule type" value="Genomic_DNA"/>
</dbReference>
<evidence type="ECO:0000313" key="3">
    <source>
        <dbReference type="Proteomes" id="UP001250214"/>
    </source>
</evidence>
<proteinExistence type="predicted"/>
<organism evidence="2 3">
    <name type="scientific">Lipingzhangella rawalii</name>
    <dbReference type="NCBI Taxonomy" id="2055835"/>
    <lineage>
        <taxon>Bacteria</taxon>
        <taxon>Bacillati</taxon>
        <taxon>Actinomycetota</taxon>
        <taxon>Actinomycetes</taxon>
        <taxon>Streptosporangiales</taxon>
        <taxon>Nocardiopsidaceae</taxon>
        <taxon>Lipingzhangella</taxon>
    </lineage>
</organism>
<keyword evidence="3" id="KW-1185">Reference proteome</keyword>
<reference evidence="3" key="1">
    <citation type="submission" date="2023-07" db="EMBL/GenBank/DDBJ databases">
        <title>Novel species in the genus Lipingzhangella isolated from Sambhar Salt Lake.</title>
        <authorList>
            <person name="Jiya N."/>
            <person name="Kajale S."/>
            <person name="Sharma A."/>
        </authorList>
    </citation>
    <scope>NUCLEOTIDE SEQUENCE [LARGE SCALE GENOMIC DNA]</scope>
    <source>
        <strain evidence="3">LS1_29</strain>
    </source>
</reference>
<accession>A0ABU2H2B4</accession>
<dbReference type="RefSeq" id="WP_310910463.1">
    <property type="nucleotide sequence ID" value="NZ_JAVLVT010000001.1"/>
</dbReference>
<evidence type="ECO:0000313" key="2">
    <source>
        <dbReference type="EMBL" id="MDS1268955.1"/>
    </source>
</evidence>
<protein>
    <submittedName>
        <fullName evidence="2">Uncharacterized protein</fullName>
    </submittedName>
</protein>
<name>A0ABU2H2B4_9ACTN</name>
<comment type="caution">
    <text evidence="2">The sequence shown here is derived from an EMBL/GenBank/DDBJ whole genome shotgun (WGS) entry which is preliminary data.</text>
</comment>
<sequence length="82" mass="9170">MDLRRTPSRPEVLPVVLVRGKLEVVALRLDHHPAQHHRDEGDRRRHLAAVGPWTPTARHRGQDSGVHPDGARGLHTITAAVY</sequence>
<feature type="region of interest" description="Disordered" evidence="1">
    <location>
        <begin position="52"/>
        <end position="72"/>
    </location>
</feature>